<dbReference type="Proteomes" id="UP000474640">
    <property type="component" value="Unassembled WGS sequence"/>
</dbReference>
<dbReference type="OrthoDB" id="10276587at2759"/>
<dbReference type="EMBL" id="JAABOJ010000006">
    <property type="protein sequence ID" value="KAF3286043.1"/>
    <property type="molecule type" value="Genomic_DNA"/>
</dbReference>
<dbReference type="AlphaFoldDB" id="A0A7C8VKQ2"/>
<comment type="caution">
    <text evidence="1">The sequence shown here is derived from an EMBL/GenBank/DDBJ whole genome shotgun (WGS) entry which is preliminary data.</text>
</comment>
<gene>
    <name evidence="1" type="ORF">TWF970_011626</name>
</gene>
<proteinExistence type="predicted"/>
<reference evidence="1 2" key="1">
    <citation type="submission" date="2020-01" db="EMBL/GenBank/DDBJ databases">
        <authorList>
            <person name="Palmer J.M."/>
        </authorList>
    </citation>
    <scope>NUCLEOTIDE SEQUENCE [LARGE SCALE GENOMIC DNA]</scope>
    <source>
        <strain evidence="1 2">TWF970</strain>
    </source>
</reference>
<accession>A0A7C8VKQ2</accession>
<evidence type="ECO:0000313" key="1">
    <source>
        <dbReference type="EMBL" id="KAF3286043.1"/>
    </source>
</evidence>
<evidence type="ECO:0000313" key="2">
    <source>
        <dbReference type="Proteomes" id="UP000474640"/>
    </source>
</evidence>
<sequence>MLERRNQDGGTCTYRGYNSTVHTYRFGINAQGKLISKGWAAWTSRSWIPAEISPQTGLNNRGKQNINFAKFFKAFGLFIDKQVMRDISVASCFFATIFPRLSSLPDWSTTSVGGNMGIKRQHFPNTFPSIRPAPQFHILKFSVNFTHAVFGRHDTGTSINTSLKAQGDVDNGFSHCASSAISRQIILYAKQTKKCIDIDAGFFFSPICFKKPLASSCKIISWS</sequence>
<protein>
    <submittedName>
        <fullName evidence="1">Uncharacterized protein</fullName>
    </submittedName>
</protein>
<name>A0A7C8VKQ2_ORBOL</name>
<organism evidence="1 2">
    <name type="scientific">Orbilia oligospora</name>
    <name type="common">Nematode-trapping fungus</name>
    <name type="synonym">Arthrobotrys oligospora</name>
    <dbReference type="NCBI Taxonomy" id="2813651"/>
    <lineage>
        <taxon>Eukaryota</taxon>
        <taxon>Fungi</taxon>
        <taxon>Dikarya</taxon>
        <taxon>Ascomycota</taxon>
        <taxon>Pezizomycotina</taxon>
        <taxon>Orbiliomycetes</taxon>
        <taxon>Orbiliales</taxon>
        <taxon>Orbiliaceae</taxon>
        <taxon>Orbilia</taxon>
    </lineage>
</organism>